<dbReference type="PATRIC" id="fig|1423804.4.peg.511"/>
<comment type="caution">
    <text evidence="5">The sequence shown here is derived from an EMBL/GenBank/DDBJ whole genome shotgun (WGS) entry which is preliminary data.</text>
</comment>
<feature type="domain" description="HTH hxlR-type" evidence="4">
    <location>
        <begin position="8"/>
        <end position="100"/>
    </location>
</feature>
<dbReference type="GO" id="GO:0003677">
    <property type="term" value="F:DNA binding"/>
    <property type="evidence" value="ECO:0007669"/>
    <property type="project" value="UniProtKB-KW"/>
</dbReference>
<protein>
    <recommendedName>
        <fullName evidence="4">HTH hxlR-type domain-containing protein</fullName>
    </recommendedName>
</protein>
<proteinExistence type="predicted"/>
<keyword evidence="1" id="KW-0805">Transcription regulation</keyword>
<dbReference type="RefSeq" id="WP_057151858.1">
    <property type="nucleotide sequence ID" value="NZ_AYZM01000079.1"/>
</dbReference>
<dbReference type="InterPro" id="IPR036388">
    <property type="entry name" value="WH-like_DNA-bd_sf"/>
</dbReference>
<evidence type="ECO:0000256" key="1">
    <source>
        <dbReference type="ARBA" id="ARBA00023015"/>
    </source>
</evidence>
<evidence type="ECO:0000259" key="4">
    <source>
        <dbReference type="PROSITE" id="PS51118"/>
    </source>
</evidence>
<organism evidence="5 6">
    <name type="scientific">Secundilactobacillus similis DSM 23365 = JCM 2765</name>
    <dbReference type="NCBI Taxonomy" id="1423804"/>
    <lineage>
        <taxon>Bacteria</taxon>
        <taxon>Bacillati</taxon>
        <taxon>Bacillota</taxon>
        <taxon>Bacilli</taxon>
        <taxon>Lactobacillales</taxon>
        <taxon>Lactobacillaceae</taxon>
        <taxon>Secundilactobacillus</taxon>
    </lineage>
</organism>
<sequence length="107" mass="12082">MVMRDLNMGTKAGLAVISDKWSALILLNLTGDYQGFMTLRESVRGIGTFKLLIKLATLTRLGLVADTSDYQYKLTLDGQYFQQVLLNLDGWGDRQLRQTTRLSLTNH</sequence>
<keyword evidence="6" id="KW-1185">Reference proteome</keyword>
<evidence type="ECO:0000256" key="3">
    <source>
        <dbReference type="ARBA" id="ARBA00023163"/>
    </source>
</evidence>
<evidence type="ECO:0000256" key="2">
    <source>
        <dbReference type="ARBA" id="ARBA00023125"/>
    </source>
</evidence>
<dbReference type="InterPro" id="IPR036390">
    <property type="entry name" value="WH_DNA-bd_sf"/>
</dbReference>
<dbReference type="AlphaFoldDB" id="A0A0R2F9H1"/>
<dbReference type="Pfam" id="PF01638">
    <property type="entry name" value="HxlR"/>
    <property type="match status" value="1"/>
</dbReference>
<keyword evidence="2" id="KW-0238">DNA-binding</keyword>
<dbReference type="Gene3D" id="1.10.10.10">
    <property type="entry name" value="Winged helix-like DNA-binding domain superfamily/Winged helix DNA-binding domain"/>
    <property type="match status" value="1"/>
</dbReference>
<dbReference type="InterPro" id="IPR002577">
    <property type="entry name" value="HTH_HxlR"/>
</dbReference>
<accession>A0A0R2F9H1</accession>
<dbReference type="SUPFAM" id="SSF46785">
    <property type="entry name" value="Winged helix' DNA-binding domain"/>
    <property type="match status" value="1"/>
</dbReference>
<gene>
    <name evidence="5" type="ORF">FD14_GL000473</name>
</gene>
<dbReference type="OrthoDB" id="9800966at2"/>
<keyword evidence="3" id="KW-0804">Transcription</keyword>
<name>A0A0R2F9H1_9LACO</name>
<dbReference type="EMBL" id="AYZM01000079">
    <property type="protein sequence ID" value="KRN25001.1"/>
    <property type="molecule type" value="Genomic_DNA"/>
</dbReference>
<evidence type="ECO:0000313" key="5">
    <source>
        <dbReference type="EMBL" id="KRN25001.1"/>
    </source>
</evidence>
<dbReference type="PROSITE" id="PS51118">
    <property type="entry name" value="HTH_HXLR"/>
    <property type="match status" value="1"/>
</dbReference>
<dbReference type="PANTHER" id="PTHR33204">
    <property type="entry name" value="TRANSCRIPTIONAL REGULATOR, MARR FAMILY"/>
    <property type="match status" value="1"/>
</dbReference>
<reference evidence="5 6" key="1">
    <citation type="journal article" date="2015" name="Genome Announc.">
        <title>Expanding the biotechnology potential of lactobacilli through comparative genomics of 213 strains and associated genera.</title>
        <authorList>
            <person name="Sun Z."/>
            <person name="Harris H.M."/>
            <person name="McCann A."/>
            <person name="Guo C."/>
            <person name="Argimon S."/>
            <person name="Zhang W."/>
            <person name="Yang X."/>
            <person name="Jeffery I.B."/>
            <person name="Cooney J.C."/>
            <person name="Kagawa T.F."/>
            <person name="Liu W."/>
            <person name="Song Y."/>
            <person name="Salvetti E."/>
            <person name="Wrobel A."/>
            <person name="Rasinkangas P."/>
            <person name="Parkhill J."/>
            <person name="Rea M.C."/>
            <person name="O'Sullivan O."/>
            <person name="Ritari J."/>
            <person name="Douillard F.P."/>
            <person name="Paul Ross R."/>
            <person name="Yang R."/>
            <person name="Briner A.E."/>
            <person name="Felis G.E."/>
            <person name="de Vos W.M."/>
            <person name="Barrangou R."/>
            <person name="Klaenhammer T.R."/>
            <person name="Caufield P.W."/>
            <person name="Cui Y."/>
            <person name="Zhang H."/>
            <person name="O'Toole P.W."/>
        </authorList>
    </citation>
    <scope>NUCLEOTIDE SEQUENCE [LARGE SCALE GENOMIC DNA]</scope>
    <source>
        <strain evidence="5 6">DSM 23365</strain>
    </source>
</reference>
<dbReference type="PANTHER" id="PTHR33204:SF37">
    <property type="entry name" value="HTH-TYPE TRANSCRIPTIONAL REGULATOR YODB"/>
    <property type="match status" value="1"/>
</dbReference>
<dbReference type="Proteomes" id="UP000051442">
    <property type="component" value="Unassembled WGS sequence"/>
</dbReference>
<evidence type="ECO:0000313" key="6">
    <source>
        <dbReference type="Proteomes" id="UP000051442"/>
    </source>
</evidence>